<evidence type="ECO:0000256" key="9">
    <source>
        <dbReference type="PIRSR" id="PIRSR600101-1"/>
    </source>
</evidence>
<dbReference type="UniPathway" id="UPA00204"/>
<dbReference type="Gene3D" id="3.60.20.40">
    <property type="match status" value="1"/>
</dbReference>
<keyword evidence="6 11" id="KW-0865">Zymogen</keyword>
<feature type="binding site" evidence="10">
    <location>
        <begin position="481"/>
        <end position="482"/>
    </location>
    <ligand>
        <name>L-glutamate</name>
        <dbReference type="ChEBI" id="CHEBI:29985"/>
    </ligand>
</feature>
<evidence type="ECO:0000313" key="13">
    <source>
        <dbReference type="Proteomes" id="UP000316304"/>
    </source>
</evidence>
<keyword evidence="11" id="KW-0317">Glutathione biosynthesis</keyword>
<dbReference type="OrthoDB" id="9781342at2"/>
<evidence type="ECO:0000256" key="5">
    <source>
        <dbReference type="ARBA" id="ARBA00022801"/>
    </source>
</evidence>
<feature type="active site" description="Nucleophile" evidence="9">
    <location>
        <position position="410"/>
    </location>
</feature>
<name>A0A5C6C099_9BACT</name>
<dbReference type="InterPro" id="IPR000101">
    <property type="entry name" value="GGT_peptidase"/>
</dbReference>
<evidence type="ECO:0000256" key="10">
    <source>
        <dbReference type="PIRSR" id="PIRSR600101-2"/>
    </source>
</evidence>
<dbReference type="RefSeq" id="WP_146597045.1">
    <property type="nucleotide sequence ID" value="NZ_SJPT01000011.1"/>
</dbReference>
<comment type="similarity">
    <text evidence="3 11">Belongs to the gamma-glutamyltransferase family.</text>
</comment>
<dbReference type="Pfam" id="PF01019">
    <property type="entry name" value="G_glu_transpept"/>
    <property type="match status" value="1"/>
</dbReference>
<dbReference type="PANTHER" id="PTHR43199">
    <property type="entry name" value="GLUTATHIONE HYDROLASE"/>
    <property type="match status" value="1"/>
</dbReference>
<dbReference type="GO" id="GO:0103068">
    <property type="term" value="F:leukotriene C4 gamma-glutamyl transferase activity"/>
    <property type="evidence" value="ECO:0007669"/>
    <property type="project" value="UniProtKB-EC"/>
</dbReference>
<comment type="caution">
    <text evidence="12">The sequence shown here is derived from an EMBL/GenBank/DDBJ whole genome shotgun (WGS) entry which is preliminary data.</text>
</comment>
<keyword evidence="13" id="KW-1185">Reference proteome</keyword>
<evidence type="ECO:0000256" key="8">
    <source>
        <dbReference type="ARBA" id="ARBA00047417"/>
    </source>
</evidence>
<reference evidence="12 13" key="1">
    <citation type="submission" date="2019-02" db="EMBL/GenBank/DDBJ databases">
        <title>Deep-cultivation of Planctomycetes and their phenomic and genomic characterization uncovers novel biology.</title>
        <authorList>
            <person name="Wiegand S."/>
            <person name="Jogler M."/>
            <person name="Boedeker C."/>
            <person name="Pinto D."/>
            <person name="Vollmers J."/>
            <person name="Rivas-Marin E."/>
            <person name="Kohn T."/>
            <person name="Peeters S.H."/>
            <person name="Heuer A."/>
            <person name="Rast P."/>
            <person name="Oberbeckmann S."/>
            <person name="Bunk B."/>
            <person name="Jeske O."/>
            <person name="Meyerdierks A."/>
            <person name="Storesund J.E."/>
            <person name="Kallscheuer N."/>
            <person name="Luecker S."/>
            <person name="Lage O.M."/>
            <person name="Pohl T."/>
            <person name="Merkel B.J."/>
            <person name="Hornburger P."/>
            <person name="Mueller R.-W."/>
            <person name="Bruemmer F."/>
            <person name="Labrenz M."/>
            <person name="Spormann A.M."/>
            <person name="Op Den Camp H."/>
            <person name="Overmann J."/>
            <person name="Amann R."/>
            <person name="Jetten M.S.M."/>
            <person name="Mascher T."/>
            <person name="Medema M.H."/>
            <person name="Devos D.P."/>
            <person name="Kaster A.-K."/>
            <person name="Ovreas L."/>
            <person name="Rohde M."/>
            <person name="Galperin M.Y."/>
            <person name="Jogler C."/>
        </authorList>
    </citation>
    <scope>NUCLEOTIDE SEQUENCE [LARGE SCALE GENOMIC DNA]</scope>
    <source>
        <strain evidence="12 13">Pla52o</strain>
    </source>
</reference>
<evidence type="ECO:0000256" key="11">
    <source>
        <dbReference type="RuleBase" id="RU368036"/>
    </source>
</evidence>
<dbReference type="PANTHER" id="PTHR43199:SF1">
    <property type="entry name" value="GLUTATHIONE HYDROLASE PROENZYME"/>
    <property type="match status" value="1"/>
</dbReference>
<comment type="PTM">
    <text evidence="11">Cleaved by autocatalysis into a large and a small subunit.</text>
</comment>
<feature type="binding site" evidence="10">
    <location>
        <position position="504"/>
    </location>
    <ligand>
        <name>L-glutamate</name>
        <dbReference type="ChEBI" id="CHEBI:29985"/>
    </ligand>
</feature>
<protein>
    <recommendedName>
        <fullName evidence="11">Glutathione hydrolase proenzyme</fullName>
        <ecNumber evidence="11">2.3.2.2</ecNumber>
        <ecNumber evidence="11">3.4.19.13</ecNumber>
    </recommendedName>
    <component>
        <recommendedName>
            <fullName evidence="11">Glutathione hydrolase large chain</fullName>
        </recommendedName>
    </component>
    <component>
        <recommendedName>
            <fullName evidence="11">Glutathione hydrolase small chain</fullName>
        </recommendedName>
    </component>
</protein>
<dbReference type="PRINTS" id="PR01210">
    <property type="entry name" value="GGTRANSPTASE"/>
</dbReference>
<dbReference type="InterPro" id="IPR006311">
    <property type="entry name" value="TAT_signal"/>
</dbReference>
<dbReference type="EC" id="3.4.19.13" evidence="11"/>
<dbReference type="InterPro" id="IPR051792">
    <property type="entry name" value="GGT_bact"/>
</dbReference>
<dbReference type="EMBL" id="SJPT01000011">
    <property type="protein sequence ID" value="TWU17558.1"/>
    <property type="molecule type" value="Genomic_DNA"/>
</dbReference>
<evidence type="ECO:0000256" key="4">
    <source>
        <dbReference type="ARBA" id="ARBA00022679"/>
    </source>
</evidence>
<dbReference type="GO" id="GO:0036374">
    <property type="term" value="F:glutathione hydrolase activity"/>
    <property type="evidence" value="ECO:0007669"/>
    <property type="project" value="UniProtKB-UniRule"/>
</dbReference>
<keyword evidence="5 11" id="KW-0378">Hydrolase</keyword>
<organism evidence="12 13">
    <name type="scientific">Novipirellula galeiformis</name>
    <dbReference type="NCBI Taxonomy" id="2528004"/>
    <lineage>
        <taxon>Bacteria</taxon>
        <taxon>Pseudomonadati</taxon>
        <taxon>Planctomycetota</taxon>
        <taxon>Planctomycetia</taxon>
        <taxon>Pirellulales</taxon>
        <taxon>Pirellulaceae</taxon>
        <taxon>Novipirellula</taxon>
    </lineage>
</organism>
<keyword evidence="4 11" id="KW-0808">Transferase</keyword>
<feature type="binding site" evidence="10">
    <location>
        <position position="131"/>
    </location>
    <ligand>
        <name>L-glutamate</name>
        <dbReference type="ChEBI" id="CHEBI:29985"/>
    </ligand>
</feature>
<proteinExistence type="inferred from homology"/>
<evidence type="ECO:0000256" key="1">
    <source>
        <dbReference type="ARBA" id="ARBA00001049"/>
    </source>
</evidence>
<dbReference type="GO" id="GO:0006750">
    <property type="term" value="P:glutathione biosynthetic process"/>
    <property type="evidence" value="ECO:0007669"/>
    <property type="project" value="UniProtKB-KW"/>
</dbReference>
<dbReference type="NCBIfam" id="TIGR00066">
    <property type="entry name" value="g_glut_trans"/>
    <property type="match status" value="1"/>
</dbReference>
<evidence type="ECO:0000256" key="3">
    <source>
        <dbReference type="ARBA" id="ARBA00009381"/>
    </source>
</evidence>
<comment type="pathway">
    <text evidence="11">Sulfur metabolism; glutathione metabolism.</text>
</comment>
<evidence type="ECO:0000256" key="6">
    <source>
        <dbReference type="ARBA" id="ARBA00023145"/>
    </source>
</evidence>
<dbReference type="InterPro" id="IPR029055">
    <property type="entry name" value="Ntn_hydrolases_N"/>
</dbReference>
<dbReference type="Gene3D" id="1.10.246.130">
    <property type="match status" value="1"/>
</dbReference>
<evidence type="ECO:0000313" key="12">
    <source>
        <dbReference type="EMBL" id="TWU17558.1"/>
    </source>
</evidence>
<evidence type="ECO:0000256" key="7">
    <source>
        <dbReference type="ARBA" id="ARBA00023315"/>
    </source>
</evidence>
<evidence type="ECO:0000256" key="2">
    <source>
        <dbReference type="ARBA" id="ARBA00001089"/>
    </source>
</evidence>
<sequence length="592" mass="63060">MGTNESLTTTLTGQLNRRAAIRWTLAGLASTAVGNPAAAETATSDSPQEDLSRLPRQIDSTSKHPYAVATVHPLATRAAKNALVRGGNAFDAAIAAAVMLGVVDGHNSGIGGGCFILARSAAGELIAIDGRETAPGLAHRDMFVRDGVVDTSASKVGPLASALPGQVHALSKLSQLHGRISWEGGLREAAQVAREGFPIGTTTHSAITRAANRLRRFPASASLFLSAEDKIPKIGDRLRQPDLARTLESLAKDGTEWFYKGPFAIQCDRWMRDHGGLLRAADFANYTSLQRQPLRTRYRDWQIVGFPPPSSGGIHIAQMLMMLEGFDVKSIFAESPIGGLHLLTEVLRRAFADRAHWLGDSDFAAVPKGLLDPQYCRELAASIDLDRVSPVASHGTPPQAESDLFSRQHTTHLTTADVEGNWVAITSTVNTSFGSCVVIPGTGVVMNNQMDDFSMSPGTPNYFGLIGAEANAIEAGKRPLSSMSPTIVLDAAGQPRLTCGAAGGPRIISTVLQCIVRVLDLGMTVEQALSAPRVHHQWRPDRLMLEPQWGASTADQLRARGHKLSAPFQVGVGQAIEQAEPGVLSAATDPRV</sequence>
<keyword evidence="7 11" id="KW-0012">Acyltransferase</keyword>
<dbReference type="Proteomes" id="UP000316304">
    <property type="component" value="Unassembled WGS sequence"/>
</dbReference>
<dbReference type="GO" id="GO:0006751">
    <property type="term" value="P:glutathione catabolic process"/>
    <property type="evidence" value="ECO:0007669"/>
    <property type="project" value="UniProtKB-UniRule"/>
</dbReference>
<dbReference type="PROSITE" id="PS51318">
    <property type="entry name" value="TAT"/>
    <property type="match status" value="1"/>
</dbReference>
<comment type="catalytic activity">
    <reaction evidence="1 11">
        <text>an S-substituted glutathione + H2O = an S-substituted L-cysteinylglycine + L-glutamate</text>
        <dbReference type="Rhea" id="RHEA:59468"/>
        <dbReference type="ChEBI" id="CHEBI:15377"/>
        <dbReference type="ChEBI" id="CHEBI:29985"/>
        <dbReference type="ChEBI" id="CHEBI:90779"/>
        <dbReference type="ChEBI" id="CHEBI:143103"/>
        <dbReference type="EC" id="3.4.19.13"/>
    </reaction>
</comment>
<comment type="subunit">
    <text evidence="11">This enzyme consists of two polypeptide chains, which are synthesized in precursor form from a single polypeptide.</text>
</comment>
<feature type="binding site" evidence="10">
    <location>
        <position position="452"/>
    </location>
    <ligand>
        <name>L-glutamate</name>
        <dbReference type="ChEBI" id="CHEBI:29985"/>
    </ligand>
</feature>
<gene>
    <name evidence="12" type="primary">ggt</name>
    <name evidence="12" type="ORF">Pla52o_51140</name>
</gene>
<dbReference type="AlphaFoldDB" id="A0A5C6C099"/>
<feature type="binding site" evidence="10">
    <location>
        <begin position="428"/>
        <end position="430"/>
    </location>
    <ligand>
        <name>L-glutamate</name>
        <dbReference type="ChEBI" id="CHEBI:29985"/>
    </ligand>
</feature>
<comment type="catalytic activity">
    <reaction evidence="2 11">
        <text>glutathione + H2O = L-cysteinylglycine + L-glutamate</text>
        <dbReference type="Rhea" id="RHEA:28807"/>
        <dbReference type="ChEBI" id="CHEBI:15377"/>
        <dbReference type="ChEBI" id="CHEBI:29985"/>
        <dbReference type="ChEBI" id="CHEBI:57925"/>
        <dbReference type="ChEBI" id="CHEBI:61694"/>
        <dbReference type="EC" id="3.4.19.13"/>
    </reaction>
</comment>
<dbReference type="InterPro" id="IPR043138">
    <property type="entry name" value="GGT_lsub"/>
</dbReference>
<comment type="catalytic activity">
    <reaction evidence="8 11">
        <text>an N-terminal (5-L-glutamyl)-[peptide] + an alpha-amino acid = 5-L-glutamyl amino acid + an N-terminal L-alpha-aminoacyl-[peptide]</text>
        <dbReference type="Rhea" id="RHEA:23904"/>
        <dbReference type="Rhea" id="RHEA-COMP:9780"/>
        <dbReference type="Rhea" id="RHEA-COMP:9795"/>
        <dbReference type="ChEBI" id="CHEBI:77644"/>
        <dbReference type="ChEBI" id="CHEBI:78597"/>
        <dbReference type="ChEBI" id="CHEBI:78599"/>
        <dbReference type="ChEBI" id="CHEBI:78608"/>
        <dbReference type="EC" id="2.3.2.2"/>
    </reaction>
</comment>
<dbReference type="InterPro" id="IPR043137">
    <property type="entry name" value="GGT_ssub_C"/>
</dbReference>
<dbReference type="SUPFAM" id="SSF56235">
    <property type="entry name" value="N-terminal nucleophile aminohydrolases (Ntn hydrolases)"/>
    <property type="match status" value="1"/>
</dbReference>
<dbReference type="EC" id="2.3.2.2" evidence="11"/>
<accession>A0A5C6C099</accession>